<dbReference type="SFLD" id="SFLDS00003">
    <property type="entry name" value="Haloacid_Dehalogenase"/>
    <property type="match status" value="1"/>
</dbReference>
<dbReference type="EC" id="3.1.3.-" evidence="1"/>
<dbReference type="EMBL" id="CACRUE010000044">
    <property type="protein sequence ID" value="VYU51892.1"/>
    <property type="molecule type" value="Genomic_DNA"/>
</dbReference>
<dbReference type="NCBIfam" id="TIGR01484">
    <property type="entry name" value="HAD-SF-IIB"/>
    <property type="match status" value="1"/>
</dbReference>
<organism evidence="1">
    <name type="scientific">Intestinibacter bartlettii</name>
    <dbReference type="NCBI Taxonomy" id="261299"/>
    <lineage>
        <taxon>Bacteria</taxon>
        <taxon>Bacillati</taxon>
        <taxon>Bacillota</taxon>
        <taxon>Clostridia</taxon>
        <taxon>Peptostreptococcales</taxon>
        <taxon>Peptostreptococcaceae</taxon>
        <taxon>Intestinibacter</taxon>
    </lineage>
</organism>
<dbReference type="InterPro" id="IPR023214">
    <property type="entry name" value="HAD_sf"/>
</dbReference>
<keyword evidence="1" id="KW-0378">Hydrolase</keyword>
<dbReference type="InterPro" id="IPR000150">
    <property type="entry name" value="Cof"/>
</dbReference>
<dbReference type="NCBIfam" id="TIGR00099">
    <property type="entry name" value="Cof-subfamily"/>
    <property type="match status" value="1"/>
</dbReference>
<protein>
    <submittedName>
        <fullName evidence="1">Flavin mononucleotide phosphatase YbjI</fullName>
        <ecNumber evidence="1">3.1.3.-</ecNumber>
    </submittedName>
</protein>
<dbReference type="SUPFAM" id="SSF56784">
    <property type="entry name" value="HAD-like"/>
    <property type="match status" value="1"/>
</dbReference>
<dbReference type="CDD" id="cd07518">
    <property type="entry name" value="HAD_YbiV-Like"/>
    <property type="match status" value="1"/>
</dbReference>
<dbReference type="InterPro" id="IPR006379">
    <property type="entry name" value="HAD-SF_hydro_IIB"/>
</dbReference>
<name>A0A6N3FIM4_9FIRM</name>
<reference evidence="1" key="1">
    <citation type="submission" date="2019-11" db="EMBL/GenBank/DDBJ databases">
        <authorList>
            <person name="Feng L."/>
        </authorList>
    </citation>
    <scope>NUCLEOTIDE SEQUENCE</scope>
    <source>
        <strain evidence="1">IbartlettiiLFYP30</strain>
    </source>
</reference>
<dbReference type="PANTHER" id="PTHR10000">
    <property type="entry name" value="PHOSPHOSERINE PHOSPHATASE"/>
    <property type="match status" value="1"/>
</dbReference>
<dbReference type="Gene3D" id="3.30.1240.10">
    <property type="match status" value="1"/>
</dbReference>
<dbReference type="RefSeq" id="WP_024037908.1">
    <property type="nucleotide sequence ID" value="NZ_CACRUE010000044.1"/>
</dbReference>
<sequence>MVKIIATDMDGTLLDSKKRLPKDFGYVLEKLDEKNVRFIVASGRQYYNLRKQFEGYNQDLIYISENGSMIFDKGEIVYLSEISAEKLIKPVEIARRIKGASIILCGEKSAYTENRGEFFTKHADMYYERLEVVDDVLDIVREGNDRICKIALFHDENSEKYLSKEFSEVEDEFLISVSGELWMDFMNIGVNKGTAIERIQEAYDITYDETMAFGDYLNDYEMMQSCKYSYAMANAHPKLKEISNYQAKSNDEDGVMEVIKEYFEI</sequence>
<dbReference type="SFLD" id="SFLDG01144">
    <property type="entry name" value="C2.B.4:_PGP_Like"/>
    <property type="match status" value="1"/>
</dbReference>
<evidence type="ECO:0000313" key="1">
    <source>
        <dbReference type="EMBL" id="VYU51892.1"/>
    </source>
</evidence>
<dbReference type="SFLD" id="SFLDG01140">
    <property type="entry name" value="C2.B:_Phosphomannomutase_and_P"/>
    <property type="match status" value="1"/>
</dbReference>
<dbReference type="Gene3D" id="3.40.50.1000">
    <property type="entry name" value="HAD superfamily/HAD-like"/>
    <property type="match status" value="1"/>
</dbReference>
<dbReference type="GO" id="GO:0005829">
    <property type="term" value="C:cytosol"/>
    <property type="evidence" value="ECO:0007669"/>
    <property type="project" value="TreeGrafter"/>
</dbReference>
<dbReference type="InterPro" id="IPR036412">
    <property type="entry name" value="HAD-like_sf"/>
</dbReference>
<accession>A0A6N3FIM4</accession>
<dbReference type="GO" id="GO:0016791">
    <property type="term" value="F:phosphatase activity"/>
    <property type="evidence" value="ECO:0007669"/>
    <property type="project" value="TreeGrafter"/>
</dbReference>
<proteinExistence type="predicted"/>
<gene>
    <name evidence="1" type="primary">ybjI</name>
    <name evidence="1" type="ORF">IBLFYP30_00427</name>
</gene>
<dbReference type="GO" id="GO:0000287">
    <property type="term" value="F:magnesium ion binding"/>
    <property type="evidence" value="ECO:0007669"/>
    <property type="project" value="TreeGrafter"/>
</dbReference>
<dbReference type="Pfam" id="PF08282">
    <property type="entry name" value="Hydrolase_3"/>
    <property type="match status" value="1"/>
</dbReference>
<dbReference type="PANTHER" id="PTHR10000:SF53">
    <property type="entry name" value="5-AMINO-6-(5-PHOSPHO-D-RIBITYLAMINO)URACIL PHOSPHATASE YBJI-RELATED"/>
    <property type="match status" value="1"/>
</dbReference>
<dbReference type="AlphaFoldDB" id="A0A6N3FIM4"/>